<name>A0ABS7CLH5_9BACL</name>
<gene>
    <name evidence="4" type="ORF">K0U00_46535</name>
</gene>
<accession>A0ABS7CLH5</accession>
<proteinExistence type="predicted"/>
<evidence type="ECO:0000256" key="1">
    <source>
        <dbReference type="PROSITE-ProRule" id="PRU00169"/>
    </source>
</evidence>
<dbReference type="Gene3D" id="3.40.50.2300">
    <property type="match status" value="1"/>
</dbReference>
<evidence type="ECO:0000256" key="2">
    <source>
        <dbReference type="SAM" id="Coils"/>
    </source>
</evidence>
<organism evidence="4 5">
    <name type="scientific">Paenibacillus sepulcri</name>
    <dbReference type="NCBI Taxonomy" id="359917"/>
    <lineage>
        <taxon>Bacteria</taxon>
        <taxon>Bacillati</taxon>
        <taxon>Bacillota</taxon>
        <taxon>Bacilli</taxon>
        <taxon>Bacillales</taxon>
        <taxon>Paenibacillaceae</taxon>
        <taxon>Paenibacillus</taxon>
    </lineage>
</organism>
<dbReference type="InterPro" id="IPR011006">
    <property type="entry name" value="CheY-like_superfamily"/>
</dbReference>
<sequence>TIVVSGYSDFEYTKEAIRHNAFDYLLKPVKKDELAGVLEKALAQLEQLDRQEQMQRRATDGQLETWLSQALFHEDATAAQEQAREEETDEGIPACWREGEFAVWVGKPDRYADDNTDPQRLLACMEEKLAQSRAFFFGGQWAFALTRSAGGSGELVATIAAGRLSQPELSVLLADVQSRLKQ</sequence>
<comment type="caution">
    <text evidence="4">The sequence shown here is derived from an EMBL/GenBank/DDBJ whole genome shotgun (WGS) entry which is preliminary data.</text>
</comment>
<dbReference type="PROSITE" id="PS50110">
    <property type="entry name" value="RESPONSE_REGULATORY"/>
    <property type="match status" value="1"/>
</dbReference>
<evidence type="ECO:0000259" key="3">
    <source>
        <dbReference type="PROSITE" id="PS50110"/>
    </source>
</evidence>
<evidence type="ECO:0000313" key="5">
    <source>
        <dbReference type="Proteomes" id="UP001519887"/>
    </source>
</evidence>
<feature type="coiled-coil region" evidence="2">
    <location>
        <begin position="31"/>
        <end position="58"/>
    </location>
</feature>
<dbReference type="InterPro" id="IPR001789">
    <property type="entry name" value="Sig_transdc_resp-reg_receiver"/>
</dbReference>
<keyword evidence="5" id="KW-1185">Reference proteome</keyword>
<evidence type="ECO:0000313" key="4">
    <source>
        <dbReference type="EMBL" id="MBW7461540.1"/>
    </source>
</evidence>
<comment type="caution">
    <text evidence="1">Lacks conserved residue(s) required for the propagation of feature annotation.</text>
</comment>
<dbReference type="SUPFAM" id="SSF52172">
    <property type="entry name" value="CheY-like"/>
    <property type="match status" value="1"/>
</dbReference>
<reference evidence="4 5" key="1">
    <citation type="submission" date="2021-07" db="EMBL/GenBank/DDBJ databases">
        <title>Paenibacillus radiodurans sp. nov., isolated from the southeastern edge of Tengger Desert.</title>
        <authorList>
            <person name="Zhang G."/>
        </authorList>
    </citation>
    <scope>NUCLEOTIDE SEQUENCE [LARGE SCALE GENOMIC DNA]</scope>
    <source>
        <strain evidence="4 5">CCM 7311</strain>
    </source>
</reference>
<protein>
    <recommendedName>
        <fullName evidence="3">Response regulatory domain-containing protein</fullName>
    </recommendedName>
</protein>
<feature type="non-terminal residue" evidence="4">
    <location>
        <position position="1"/>
    </location>
</feature>
<keyword evidence="2" id="KW-0175">Coiled coil</keyword>
<feature type="non-terminal residue" evidence="4">
    <location>
        <position position="182"/>
    </location>
</feature>
<dbReference type="EMBL" id="JAHZIK010003041">
    <property type="protein sequence ID" value="MBW7461540.1"/>
    <property type="molecule type" value="Genomic_DNA"/>
</dbReference>
<dbReference type="Proteomes" id="UP001519887">
    <property type="component" value="Unassembled WGS sequence"/>
</dbReference>
<feature type="domain" description="Response regulatory" evidence="3">
    <location>
        <begin position="1"/>
        <end position="42"/>
    </location>
</feature>